<reference evidence="1 2" key="1">
    <citation type="journal article" date="2018" name="Evol. Lett.">
        <title>Horizontal gene cluster transfer increased hallucinogenic mushroom diversity.</title>
        <authorList>
            <person name="Reynolds H.T."/>
            <person name="Vijayakumar V."/>
            <person name="Gluck-Thaler E."/>
            <person name="Korotkin H.B."/>
            <person name="Matheny P.B."/>
            <person name="Slot J.C."/>
        </authorList>
    </citation>
    <scope>NUCLEOTIDE SEQUENCE [LARGE SCALE GENOMIC DNA]</scope>
    <source>
        <strain evidence="1 2">2631</strain>
    </source>
</reference>
<proteinExistence type="predicted"/>
<name>A0A409XAF0_PSICY</name>
<dbReference type="InParanoid" id="A0A409XAF0"/>
<evidence type="ECO:0000313" key="1">
    <source>
        <dbReference type="EMBL" id="PPQ87657.1"/>
    </source>
</evidence>
<dbReference type="AlphaFoldDB" id="A0A409XAF0"/>
<keyword evidence="2" id="KW-1185">Reference proteome</keyword>
<protein>
    <submittedName>
        <fullName evidence="1">Uncharacterized protein</fullName>
    </submittedName>
</protein>
<sequence length="137" mass="15029">MSLRHYFCSTNYSRDSEPTLDANYEYRKSRARRQISDLHRALQGFPALTALAPLLVVHLPLPPLQHAPHQIHPLLLRRFTTLAAPDPADPRVRLAARFEEAPCAPQGEGVDVDAGLPGACSGASAGVRVRGWGWGWG</sequence>
<evidence type="ECO:0000313" key="2">
    <source>
        <dbReference type="Proteomes" id="UP000283269"/>
    </source>
</evidence>
<organism evidence="1 2">
    <name type="scientific">Psilocybe cyanescens</name>
    <dbReference type="NCBI Taxonomy" id="93625"/>
    <lineage>
        <taxon>Eukaryota</taxon>
        <taxon>Fungi</taxon>
        <taxon>Dikarya</taxon>
        <taxon>Basidiomycota</taxon>
        <taxon>Agaricomycotina</taxon>
        <taxon>Agaricomycetes</taxon>
        <taxon>Agaricomycetidae</taxon>
        <taxon>Agaricales</taxon>
        <taxon>Agaricineae</taxon>
        <taxon>Strophariaceae</taxon>
        <taxon>Psilocybe</taxon>
    </lineage>
</organism>
<gene>
    <name evidence="1" type="ORF">CVT25_011493</name>
</gene>
<accession>A0A409XAF0</accession>
<dbReference type="Proteomes" id="UP000283269">
    <property type="component" value="Unassembled WGS sequence"/>
</dbReference>
<dbReference type="EMBL" id="NHYD01002235">
    <property type="protein sequence ID" value="PPQ87657.1"/>
    <property type="molecule type" value="Genomic_DNA"/>
</dbReference>
<comment type="caution">
    <text evidence="1">The sequence shown here is derived from an EMBL/GenBank/DDBJ whole genome shotgun (WGS) entry which is preliminary data.</text>
</comment>